<dbReference type="InterPro" id="IPR041679">
    <property type="entry name" value="DNA2/NAM7-like_C"/>
</dbReference>
<evidence type="ECO:0000256" key="4">
    <source>
        <dbReference type="ARBA" id="ARBA00022840"/>
    </source>
</evidence>
<protein>
    <recommendedName>
        <fullName evidence="5">DNA2/NAM7 helicase-like C-terminal domain-containing protein</fullName>
    </recommendedName>
</protein>
<name>A0A444MPS6_9SPHI</name>
<keyword evidence="7" id="KW-1185">Reference proteome</keyword>
<keyword evidence="4" id="KW-0067">ATP-binding</keyword>
<dbReference type="SUPFAM" id="SSF52540">
    <property type="entry name" value="P-loop containing nucleoside triphosphate hydrolases"/>
    <property type="match status" value="1"/>
</dbReference>
<dbReference type="AlphaFoldDB" id="A0A444MPS6"/>
<dbReference type="GO" id="GO:0016787">
    <property type="term" value="F:hydrolase activity"/>
    <property type="evidence" value="ECO:0007669"/>
    <property type="project" value="UniProtKB-KW"/>
</dbReference>
<keyword evidence="1" id="KW-0547">Nucleotide-binding</keyword>
<dbReference type="PANTHER" id="PTHR43788:SF8">
    <property type="entry name" value="DNA-BINDING PROTEIN SMUBP-2"/>
    <property type="match status" value="1"/>
</dbReference>
<evidence type="ECO:0000313" key="6">
    <source>
        <dbReference type="EMBL" id="RWY52616.1"/>
    </source>
</evidence>
<dbReference type="GO" id="GO:0005524">
    <property type="term" value="F:ATP binding"/>
    <property type="evidence" value="ECO:0007669"/>
    <property type="project" value="UniProtKB-KW"/>
</dbReference>
<evidence type="ECO:0000256" key="3">
    <source>
        <dbReference type="ARBA" id="ARBA00022806"/>
    </source>
</evidence>
<dbReference type="InterPro" id="IPR050534">
    <property type="entry name" value="Coronavir_polyprotein_1ab"/>
</dbReference>
<dbReference type="Proteomes" id="UP000286701">
    <property type="component" value="Unassembled WGS sequence"/>
</dbReference>
<dbReference type="OrthoDB" id="9757917at2"/>
<gene>
    <name evidence="6" type="ORF">EPL05_12000</name>
</gene>
<evidence type="ECO:0000256" key="1">
    <source>
        <dbReference type="ARBA" id="ARBA00022741"/>
    </source>
</evidence>
<dbReference type="Gene3D" id="3.40.50.300">
    <property type="entry name" value="P-loop containing nucleotide triphosphate hydrolases"/>
    <property type="match status" value="1"/>
</dbReference>
<dbReference type="InterPro" id="IPR047187">
    <property type="entry name" value="SF1_C_Upf1"/>
</dbReference>
<evidence type="ECO:0000256" key="2">
    <source>
        <dbReference type="ARBA" id="ARBA00022801"/>
    </source>
</evidence>
<evidence type="ECO:0000259" key="5">
    <source>
        <dbReference type="Pfam" id="PF13087"/>
    </source>
</evidence>
<comment type="caution">
    <text evidence="6">The sequence shown here is derived from an EMBL/GenBank/DDBJ whole genome shotgun (WGS) entry which is preliminary data.</text>
</comment>
<evidence type="ECO:0000313" key="7">
    <source>
        <dbReference type="Proteomes" id="UP000286701"/>
    </source>
</evidence>
<dbReference type="CDD" id="cd18808">
    <property type="entry name" value="SF1_C_Upf1"/>
    <property type="match status" value="1"/>
</dbReference>
<proteinExistence type="predicted"/>
<dbReference type="GO" id="GO:0043139">
    <property type="term" value="F:5'-3' DNA helicase activity"/>
    <property type="evidence" value="ECO:0007669"/>
    <property type="project" value="TreeGrafter"/>
</dbReference>
<dbReference type="InterPro" id="IPR027417">
    <property type="entry name" value="P-loop_NTPase"/>
</dbReference>
<reference evidence="6 7" key="1">
    <citation type="submission" date="2019-01" db="EMBL/GenBank/DDBJ databases">
        <title>Mucilaginibacter antarcticum sp. nov., isolated from antarctic soil.</title>
        <authorList>
            <person name="Yan Y.-Q."/>
            <person name="Du Z.-J."/>
        </authorList>
    </citation>
    <scope>NUCLEOTIDE SEQUENCE [LARGE SCALE GENOMIC DNA]</scope>
    <source>
        <strain evidence="6 7">F01003</strain>
    </source>
</reference>
<sequence>MAWKQDGGNIYAFVDLMKDDSFSNPKTTPHPFKIHKLLIQYRSLVPIGSLFSHYRYGGLLTHARTEAAISKNKDLAPAPITIKSLPLSTINIVHFPVKKYGGIFRSRTIKGSPYQIYAAIFSVELIRYIQQNVTLAEGEVYRIGIISPYAIQSTLISKLLEKIGSGNVEVISGTVHGFQGDECNLVIVVLNPPRNITRSLRSFLNKKNILNVAISRARDKMIFLTPYDPENELNLNDLHQIRWIERLAGKLEDCKGAVAGYDATEIEKSLWGNKNHIEDITFATIHQNVNIYTEALKMYELRHDDNAIDVQVKINKRNNDINI</sequence>
<dbReference type="PANTHER" id="PTHR43788">
    <property type="entry name" value="DNA2/NAM7 HELICASE FAMILY MEMBER"/>
    <property type="match status" value="1"/>
</dbReference>
<dbReference type="EMBL" id="SBIW01000004">
    <property type="protein sequence ID" value="RWY52616.1"/>
    <property type="molecule type" value="Genomic_DNA"/>
</dbReference>
<keyword evidence="2" id="KW-0378">Hydrolase</keyword>
<accession>A0A444MPS6</accession>
<organism evidence="6 7">
    <name type="scientific">Mucilaginibacter gilvus</name>
    <dbReference type="NCBI Taxonomy" id="2305909"/>
    <lineage>
        <taxon>Bacteria</taxon>
        <taxon>Pseudomonadati</taxon>
        <taxon>Bacteroidota</taxon>
        <taxon>Sphingobacteriia</taxon>
        <taxon>Sphingobacteriales</taxon>
        <taxon>Sphingobacteriaceae</taxon>
        <taxon>Mucilaginibacter</taxon>
    </lineage>
</organism>
<feature type="domain" description="DNA2/NAM7 helicase-like C-terminal" evidence="5">
    <location>
        <begin position="31"/>
        <end position="224"/>
    </location>
</feature>
<dbReference type="Pfam" id="PF13087">
    <property type="entry name" value="AAA_12"/>
    <property type="match status" value="1"/>
</dbReference>
<keyword evidence="3" id="KW-0347">Helicase</keyword>